<reference evidence="2 3" key="1">
    <citation type="journal article" date="2018" name="G3 (Bethesda)">
        <title>Phylogenetic and Phylogenomic Definition of Rhizopus Species.</title>
        <authorList>
            <person name="Gryganskyi A.P."/>
            <person name="Golan J."/>
            <person name="Dolatabadi S."/>
            <person name="Mondo S."/>
            <person name="Robb S."/>
            <person name="Idnurm A."/>
            <person name="Muszewska A."/>
            <person name="Steczkiewicz K."/>
            <person name="Masonjones S."/>
            <person name="Liao H.L."/>
            <person name="Gajdeczka M.T."/>
            <person name="Anike F."/>
            <person name="Vuek A."/>
            <person name="Anishchenko I.M."/>
            <person name="Voigt K."/>
            <person name="de Hoog G.S."/>
            <person name="Smith M.E."/>
            <person name="Heitman J."/>
            <person name="Vilgalys R."/>
            <person name="Stajich J.E."/>
        </authorList>
    </citation>
    <scope>NUCLEOTIDE SEQUENCE [LARGE SCALE GENOMIC DNA]</scope>
    <source>
        <strain evidence="2 3">LSU 92-RS-03</strain>
    </source>
</reference>
<keyword evidence="3" id="KW-1185">Reference proteome</keyword>
<gene>
    <name evidence="2" type="ORF">CU098_009495</name>
</gene>
<organism evidence="2 3">
    <name type="scientific">Rhizopus stolonifer</name>
    <name type="common">Rhizopus nigricans</name>
    <dbReference type="NCBI Taxonomy" id="4846"/>
    <lineage>
        <taxon>Eukaryota</taxon>
        <taxon>Fungi</taxon>
        <taxon>Fungi incertae sedis</taxon>
        <taxon>Mucoromycota</taxon>
        <taxon>Mucoromycotina</taxon>
        <taxon>Mucoromycetes</taxon>
        <taxon>Mucorales</taxon>
        <taxon>Mucorineae</taxon>
        <taxon>Rhizopodaceae</taxon>
        <taxon>Rhizopus</taxon>
    </lineage>
</organism>
<protein>
    <submittedName>
        <fullName evidence="2">Uncharacterized protein</fullName>
    </submittedName>
</protein>
<dbReference type="PANTHER" id="PTHR14256">
    <property type="entry name" value="NADH-UBIQUINONE OXIDOREDUCTASE MLRQ SUBUNIT"/>
    <property type="match status" value="1"/>
</dbReference>
<proteinExistence type="predicted"/>
<dbReference type="Pfam" id="PF06522">
    <property type="entry name" value="B12D"/>
    <property type="match status" value="1"/>
</dbReference>
<evidence type="ECO:0000313" key="2">
    <source>
        <dbReference type="EMBL" id="RCI02234.1"/>
    </source>
</evidence>
<dbReference type="STRING" id="4846.A0A367KJ36"/>
<dbReference type="PANTHER" id="PTHR14256:SF1">
    <property type="entry name" value="GEO09626P1"/>
    <property type="match status" value="1"/>
</dbReference>
<feature type="transmembrane region" description="Helical" evidence="1">
    <location>
        <begin position="16"/>
        <end position="35"/>
    </location>
</feature>
<keyword evidence="1" id="KW-0472">Membrane</keyword>
<dbReference type="OrthoDB" id="5511684at2759"/>
<evidence type="ECO:0000313" key="3">
    <source>
        <dbReference type="Proteomes" id="UP000253551"/>
    </source>
</evidence>
<dbReference type="InterPro" id="IPR010530">
    <property type="entry name" value="B12D"/>
</dbReference>
<name>A0A367KJ36_RHIST</name>
<comment type="caution">
    <text evidence="2">The sequence shown here is derived from an EMBL/GenBank/DDBJ whole genome shotgun (WGS) entry which is preliminary data.</text>
</comment>
<evidence type="ECO:0000256" key="1">
    <source>
        <dbReference type="SAM" id="Phobius"/>
    </source>
</evidence>
<accession>A0A367KJ36</accession>
<dbReference type="EMBL" id="PJQM01001478">
    <property type="protein sequence ID" value="RCI02234.1"/>
    <property type="molecule type" value="Genomic_DNA"/>
</dbReference>
<keyword evidence="1" id="KW-0812">Transmembrane</keyword>
<dbReference type="Proteomes" id="UP000253551">
    <property type="component" value="Unassembled WGS sequence"/>
</dbReference>
<keyword evidence="1" id="KW-1133">Transmembrane helix</keyword>
<sequence>MSALNTFLKNSRKPEVYPLFGILTLALGGAGFFMYRAAKAPDVSWDHKSNPYPWQDIKDGEQVKLMTINQKLDHRWDRTKW</sequence>
<dbReference type="AlphaFoldDB" id="A0A367KJ36"/>